<evidence type="ECO:0000256" key="2">
    <source>
        <dbReference type="ARBA" id="ARBA00012438"/>
    </source>
</evidence>
<evidence type="ECO:0000256" key="5">
    <source>
        <dbReference type="ARBA" id="ARBA00022777"/>
    </source>
</evidence>
<gene>
    <name evidence="12" type="ORF">UH38_14995</name>
</gene>
<keyword evidence="6" id="KW-0902">Two-component regulatory system</keyword>
<evidence type="ECO:0000259" key="10">
    <source>
        <dbReference type="PROSITE" id="PS50112"/>
    </source>
</evidence>
<dbReference type="PROSITE" id="PS50113">
    <property type="entry name" value="PAC"/>
    <property type="match status" value="1"/>
</dbReference>
<organism evidence="12 13">
    <name type="scientific">Aliterella atlantica CENA595</name>
    <dbReference type="NCBI Taxonomy" id="1618023"/>
    <lineage>
        <taxon>Bacteria</taxon>
        <taxon>Bacillati</taxon>
        <taxon>Cyanobacteriota</taxon>
        <taxon>Cyanophyceae</taxon>
        <taxon>Chroococcidiopsidales</taxon>
        <taxon>Aliterellaceae</taxon>
        <taxon>Aliterella</taxon>
    </lineage>
</organism>
<dbReference type="InterPro" id="IPR005467">
    <property type="entry name" value="His_kinase_dom"/>
</dbReference>
<dbReference type="InterPro" id="IPR003661">
    <property type="entry name" value="HisK_dim/P_dom"/>
</dbReference>
<evidence type="ECO:0000256" key="4">
    <source>
        <dbReference type="ARBA" id="ARBA00022679"/>
    </source>
</evidence>
<feature type="domain" description="PAC" evidence="11">
    <location>
        <begin position="211"/>
        <end position="262"/>
    </location>
</feature>
<keyword evidence="4" id="KW-0808">Transferase</keyword>
<dbReference type="GO" id="GO:0000155">
    <property type="term" value="F:phosphorelay sensor kinase activity"/>
    <property type="evidence" value="ECO:0007669"/>
    <property type="project" value="InterPro"/>
</dbReference>
<dbReference type="CDD" id="cd00082">
    <property type="entry name" value="HisKA"/>
    <property type="match status" value="1"/>
</dbReference>
<dbReference type="InterPro" id="IPR035965">
    <property type="entry name" value="PAS-like_dom_sf"/>
</dbReference>
<dbReference type="InterPro" id="IPR036890">
    <property type="entry name" value="HATPase_C_sf"/>
</dbReference>
<comment type="caution">
    <text evidence="12">The sequence shown here is derived from an EMBL/GenBank/DDBJ whole genome shotgun (WGS) entry which is preliminary data.</text>
</comment>
<dbReference type="InterPro" id="IPR000700">
    <property type="entry name" value="PAS-assoc_C"/>
</dbReference>
<dbReference type="Gene3D" id="3.30.565.10">
    <property type="entry name" value="Histidine kinase-like ATPase, C-terminal domain"/>
    <property type="match status" value="1"/>
</dbReference>
<dbReference type="SUPFAM" id="SSF55785">
    <property type="entry name" value="PYP-like sensor domain (PAS domain)"/>
    <property type="match status" value="1"/>
</dbReference>
<dbReference type="InterPro" id="IPR050736">
    <property type="entry name" value="Sensor_HK_Regulatory"/>
</dbReference>
<dbReference type="SMART" id="SM00086">
    <property type="entry name" value="PAC"/>
    <property type="match status" value="1"/>
</dbReference>
<dbReference type="EMBL" id="JYON01000016">
    <property type="protein sequence ID" value="KJH70902.1"/>
    <property type="molecule type" value="Genomic_DNA"/>
</dbReference>
<dbReference type="AlphaFoldDB" id="A0A0D8ZRC3"/>
<keyword evidence="5" id="KW-0418">Kinase</keyword>
<dbReference type="EC" id="2.7.13.3" evidence="2"/>
<dbReference type="InterPro" id="IPR011006">
    <property type="entry name" value="CheY-like_superfamily"/>
</dbReference>
<dbReference type="PANTHER" id="PTHR43711:SF26">
    <property type="entry name" value="SENSOR HISTIDINE KINASE RCSC"/>
    <property type="match status" value="1"/>
</dbReference>
<dbReference type="Gene3D" id="3.40.50.2300">
    <property type="match status" value="1"/>
</dbReference>
<dbReference type="RefSeq" id="WP_045055488.1">
    <property type="nucleotide sequence ID" value="NZ_CAWMDP010000001.1"/>
</dbReference>
<accession>A0A0D8ZRC3</accession>
<keyword evidence="3 7" id="KW-0597">Phosphoprotein</keyword>
<comment type="catalytic activity">
    <reaction evidence="1">
        <text>ATP + protein L-histidine = ADP + protein N-phospho-L-histidine.</text>
        <dbReference type="EC" id="2.7.13.3"/>
    </reaction>
</comment>
<dbReference type="CDD" id="cd00130">
    <property type="entry name" value="PAS"/>
    <property type="match status" value="1"/>
</dbReference>
<evidence type="ECO:0000256" key="6">
    <source>
        <dbReference type="ARBA" id="ARBA00023012"/>
    </source>
</evidence>
<dbReference type="SMART" id="SM00091">
    <property type="entry name" value="PAS"/>
    <property type="match status" value="1"/>
</dbReference>
<sequence>MTQILLLLENQQNLRLLAELLSTSYQVLVTNKKPQAEQFDLCILDGKALDRHWEWVQARKADEEPVYLPFLLITSRQDVSIVTRHLWRSMDELITKPIEKIELQARVEILLRSRKYSQQLLAANHQLQVVAANLSASEAKFRSLVNNSSDAIAVVKEDGVVVYASPSSRTIFGFSPQELEGKNVFDFIHPDDLSSAIAPFRASLINPDKTQVSEYRFRHKDGSWRYLESKSNFSHTALQSRGIVVTSRDITQRKQAEADIINALQTAQELSELKTRFVSMVSHEIRNPLNSISTAAQLLERYGEKWDRDKKQDFFQRIKVNVKLLTELLEDVLLIGKVEAGKLEIQPTLVEIESFCNDLLEEVKLNVDGSHQLIFTSEGRCTNAYIDKKILRHILYNLIANAIKYSPPGSKVCLEVFCCEEGFVFKVKDNGIGIPLENQKHLFESFYRADNARNISGTGLGLFIVKKYVDISGGNISVESEIGVGSTFTVTLPLNTEANITRNYT</sequence>
<evidence type="ECO:0000256" key="7">
    <source>
        <dbReference type="PROSITE-ProRule" id="PRU00169"/>
    </source>
</evidence>
<dbReference type="PROSITE" id="PS50112">
    <property type="entry name" value="PAS"/>
    <property type="match status" value="1"/>
</dbReference>
<feature type="domain" description="Response regulatory" evidence="9">
    <location>
        <begin position="3"/>
        <end position="111"/>
    </location>
</feature>
<evidence type="ECO:0000256" key="1">
    <source>
        <dbReference type="ARBA" id="ARBA00000085"/>
    </source>
</evidence>
<dbReference type="PROSITE" id="PS50109">
    <property type="entry name" value="HIS_KIN"/>
    <property type="match status" value="1"/>
</dbReference>
<evidence type="ECO:0000259" key="11">
    <source>
        <dbReference type="PROSITE" id="PS50113"/>
    </source>
</evidence>
<proteinExistence type="predicted"/>
<dbReference type="InterPro" id="IPR004358">
    <property type="entry name" value="Sig_transdc_His_kin-like_C"/>
</dbReference>
<dbReference type="InterPro" id="IPR013655">
    <property type="entry name" value="PAS_fold_3"/>
</dbReference>
<dbReference type="Proteomes" id="UP000032452">
    <property type="component" value="Unassembled WGS sequence"/>
</dbReference>
<dbReference type="Pfam" id="PF08447">
    <property type="entry name" value="PAS_3"/>
    <property type="match status" value="1"/>
</dbReference>
<dbReference type="InterPro" id="IPR001789">
    <property type="entry name" value="Sig_transdc_resp-reg_receiver"/>
</dbReference>
<keyword evidence="13" id="KW-1185">Reference proteome</keyword>
<dbReference type="STRING" id="1618023.UH38_14995"/>
<dbReference type="SUPFAM" id="SSF52172">
    <property type="entry name" value="CheY-like"/>
    <property type="match status" value="1"/>
</dbReference>
<evidence type="ECO:0000313" key="13">
    <source>
        <dbReference type="Proteomes" id="UP000032452"/>
    </source>
</evidence>
<dbReference type="InterPro" id="IPR000014">
    <property type="entry name" value="PAS"/>
</dbReference>
<evidence type="ECO:0000259" key="9">
    <source>
        <dbReference type="PROSITE" id="PS50110"/>
    </source>
</evidence>
<evidence type="ECO:0000313" key="12">
    <source>
        <dbReference type="EMBL" id="KJH70902.1"/>
    </source>
</evidence>
<dbReference type="FunFam" id="3.30.565.10:FF:000006">
    <property type="entry name" value="Sensor histidine kinase WalK"/>
    <property type="match status" value="1"/>
</dbReference>
<dbReference type="PROSITE" id="PS50110">
    <property type="entry name" value="RESPONSE_REGULATORY"/>
    <property type="match status" value="1"/>
</dbReference>
<dbReference type="PRINTS" id="PR00344">
    <property type="entry name" value="BCTRLSENSOR"/>
</dbReference>
<evidence type="ECO:0000256" key="3">
    <source>
        <dbReference type="ARBA" id="ARBA00022553"/>
    </source>
</evidence>
<dbReference type="Gene3D" id="1.10.287.130">
    <property type="match status" value="1"/>
</dbReference>
<dbReference type="InterPro" id="IPR001610">
    <property type="entry name" value="PAC"/>
</dbReference>
<reference evidence="12 13" key="1">
    <citation type="submission" date="2015-02" db="EMBL/GenBank/DDBJ databases">
        <title>Draft genome of a novel marine cyanobacterium (Chroococcales) isolated from South Atlantic Ocean.</title>
        <authorList>
            <person name="Rigonato J."/>
            <person name="Alvarenga D.O."/>
            <person name="Branco L.H."/>
            <person name="Varani A.M."/>
            <person name="Brandini F.P."/>
            <person name="Fiore M.F."/>
        </authorList>
    </citation>
    <scope>NUCLEOTIDE SEQUENCE [LARGE SCALE GENOMIC DNA]</scope>
    <source>
        <strain evidence="12 13">CENA595</strain>
    </source>
</reference>
<feature type="domain" description="PAS" evidence="10">
    <location>
        <begin position="137"/>
        <end position="207"/>
    </location>
</feature>
<dbReference type="Gene3D" id="3.30.450.20">
    <property type="entry name" value="PAS domain"/>
    <property type="match status" value="1"/>
</dbReference>
<dbReference type="PANTHER" id="PTHR43711">
    <property type="entry name" value="TWO-COMPONENT HISTIDINE KINASE"/>
    <property type="match status" value="1"/>
</dbReference>
<dbReference type="NCBIfam" id="TIGR00229">
    <property type="entry name" value="sensory_box"/>
    <property type="match status" value="1"/>
</dbReference>
<name>A0A0D8ZRC3_9CYAN</name>
<dbReference type="OrthoDB" id="509491at2"/>
<feature type="domain" description="Histidine kinase" evidence="8">
    <location>
        <begin position="280"/>
        <end position="496"/>
    </location>
</feature>
<dbReference type="SUPFAM" id="SSF55874">
    <property type="entry name" value="ATPase domain of HSP90 chaperone/DNA topoisomerase II/histidine kinase"/>
    <property type="match status" value="1"/>
</dbReference>
<evidence type="ECO:0000259" key="8">
    <source>
        <dbReference type="PROSITE" id="PS50109"/>
    </source>
</evidence>
<dbReference type="SMART" id="SM00387">
    <property type="entry name" value="HATPase_c"/>
    <property type="match status" value="1"/>
</dbReference>
<feature type="modified residue" description="4-aspartylphosphate" evidence="7">
    <location>
        <position position="45"/>
    </location>
</feature>
<protein>
    <recommendedName>
        <fullName evidence="2">histidine kinase</fullName>
        <ecNumber evidence="2">2.7.13.3</ecNumber>
    </recommendedName>
</protein>
<dbReference type="InterPro" id="IPR003594">
    <property type="entry name" value="HATPase_dom"/>
</dbReference>
<dbReference type="Pfam" id="PF00512">
    <property type="entry name" value="HisKA"/>
    <property type="match status" value="1"/>
</dbReference>
<dbReference type="SUPFAM" id="SSF47384">
    <property type="entry name" value="Homodimeric domain of signal transducing histidine kinase"/>
    <property type="match status" value="1"/>
</dbReference>
<dbReference type="SMART" id="SM00388">
    <property type="entry name" value="HisKA"/>
    <property type="match status" value="1"/>
</dbReference>
<dbReference type="InterPro" id="IPR036097">
    <property type="entry name" value="HisK_dim/P_sf"/>
</dbReference>
<dbReference type="CDD" id="cd00075">
    <property type="entry name" value="HATPase"/>
    <property type="match status" value="1"/>
</dbReference>
<dbReference type="Pfam" id="PF02518">
    <property type="entry name" value="HATPase_c"/>
    <property type="match status" value="1"/>
</dbReference>